<feature type="transmembrane region" description="Helical" evidence="6">
    <location>
        <begin position="30"/>
        <end position="48"/>
    </location>
</feature>
<evidence type="ECO:0000259" key="7">
    <source>
        <dbReference type="PROSITE" id="PS51352"/>
    </source>
</evidence>
<dbReference type="STRING" id="1798491.A3C87_02360"/>
<keyword evidence="6" id="KW-0812">Transmembrane</keyword>
<dbReference type="EMBL" id="MFLE01000004">
    <property type="protein sequence ID" value="OGG62427.1"/>
    <property type="molecule type" value="Genomic_DNA"/>
</dbReference>
<dbReference type="InterPro" id="IPR013766">
    <property type="entry name" value="Thioredoxin_domain"/>
</dbReference>
<evidence type="ECO:0000256" key="3">
    <source>
        <dbReference type="ARBA" id="ARBA00023002"/>
    </source>
</evidence>
<dbReference type="Proteomes" id="UP000176511">
    <property type="component" value="Unassembled WGS sequence"/>
</dbReference>
<evidence type="ECO:0000256" key="1">
    <source>
        <dbReference type="ARBA" id="ARBA00005791"/>
    </source>
</evidence>
<name>A0A1F6DM59_9BACT</name>
<reference evidence="8 9" key="1">
    <citation type="journal article" date="2016" name="Nat. Commun.">
        <title>Thousands of microbial genomes shed light on interconnected biogeochemical processes in an aquifer system.</title>
        <authorList>
            <person name="Anantharaman K."/>
            <person name="Brown C.T."/>
            <person name="Hug L.A."/>
            <person name="Sharon I."/>
            <person name="Castelle C.J."/>
            <person name="Probst A.J."/>
            <person name="Thomas B.C."/>
            <person name="Singh A."/>
            <person name="Wilkins M.J."/>
            <person name="Karaoz U."/>
            <person name="Brodie E.L."/>
            <person name="Williams K.H."/>
            <person name="Hubbard S.S."/>
            <person name="Banfield J.F."/>
        </authorList>
    </citation>
    <scope>NUCLEOTIDE SEQUENCE [LARGE SCALE GENOMIC DNA]</scope>
</reference>
<dbReference type="InterPro" id="IPR017937">
    <property type="entry name" value="Thioredoxin_CS"/>
</dbReference>
<evidence type="ECO:0000256" key="6">
    <source>
        <dbReference type="SAM" id="Phobius"/>
    </source>
</evidence>
<dbReference type="SUPFAM" id="SSF52833">
    <property type="entry name" value="Thioredoxin-like"/>
    <property type="match status" value="1"/>
</dbReference>
<dbReference type="Pfam" id="PF13462">
    <property type="entry name" value="Thioredoxin_4"/>
    <property type="match status" value="1"/>
</dbReference>
<gene>
    <name evidence="8" type="ORF">A3C87_02360</name>
</gene>
<dbReference type="PROSITE" id="PS51352">
    <property type="entry name" value="THIOREDOXIN_2"/>
    <property type="match status" value="1"/>
</dbReference>
<evidence type="ECO:0000256" key="5">
    <source>
        <dbReference type="ARBA" id="ARBA00023284"/>
    </source>
</evidence>
<keyword evidence="6" id="KW-0472">Membrane</keyword>
<dbReference type="PANTHER" id="PTHR13887">
    <property type="entry name" value="GLUTATHIONE S-TRANSFERASE KAPPA"/>
    <property type="match status" value="1"/>
</dbReference>
<evidence type="ECO:0000256" key="4">
    <source>
        <dbReference type="ARBA" id="ARBA00023157"/>
    </source>
</evidence>
<keyword evidence="2" id="KW-0732">Signal</keyword>
<evidence type="ECO:0000313" key="9">
    <source>
        <dbReference type="Proteomes" id="UP000176511"/>
    </source>
</evidence>
<proteinExistence type="inferred from homology"/>
<sequence length="258" mass="27328">MEHTTHEHRPEEADIAGVATEAPEPKRASIAMPIAIVIAGIAIAASILSSNGTFKNILGTGDNLPQFAATELSIAPFDPATDHIIGNPDAPVILIEYSDFNCPYCQVFHNSMKQLMAEHGSTGSVAWVYRSLPIITQDSPIIAYAAECVAEVAGNDAFWKYADVLFDHAQGTKIDTATLGTKAFALGVNKEAYEACVAGNTHQARMQALMDNVVGLGVTGTPATFAIVKGKTYPIEGGALPYAQLTQALAKIIEDAKK</sequence>
<feature type="domain" description="Thioredoxin" evidence="7">
    <location>
        <begin position="58"/>
        <end position="254"/>
    </location>
</feature>
<evidence type="ECO:0000256" key="2">
    <source>
        <dbReference type="ARBA" id="ARBA00022729"/>
    </source>
</evidence>
<dbReference type="InterPro" id="IPR012336">
    <property type="entry name" value="Thioredoxin-like_fold"/>
</dbReference>
<comment type="caution">
    <text evidence="8">The sequence shown here is derived from an EMBL/GenBank/DDBJ whole genome shotgun (WGS) entry which is preliminary data.</text>
</comment>
<dbReference type="AlphaFoldDB" id="A0A1F6DM59"/>
<keyword evidence="3" id="KW-0560">Oxidoreductase</keyword>
<accession>A0A1F6DM59</accession>
<evidence type="ECO:0000313" key="8">
    <source>
        <dbReference type="EMBL" id="OGG62427.1"/>
    </source>
</evidence>
<keyword evidence="4" id="KW-1015">Disulfide bond</keyword>
<dbReference type="Gene3D" id="3.40.30.10">
    <property type="entry name" value="Glutaredoxin"/>
    <property type="match status" value="1"/>
</dbReference>
<organism evidence="8 9">
    <name type="scientific">Candidatus Kaiserbacteria bacterium RIFCSPHIGHO2_02_FULL_49_34</name>
    <dbReference type="NCBI Taxonomy" id="1798491"/>
    <lineage>
        <taxon>Bacteria</taxon>
        <taxon>Candidatus Kaiseribacteriota</taxon>
    </lineage>
</organism>
<protein>
    <recommendedName>
        <fullName evidence="7">Thioredoxin domain-containing protein</fullName>
    </recommendedName>
</protein>
<dbReference type="PANTHER" id="PTHR13887:SF14">
    <property type="entry name" value="DISULFIDE BOND FORMATION PROTEIN D"/>
    <property type="match status" value="1"/>
</dbReference>
<comment type="similarity">
    <text evidence="1">Belongs to the thioredoxin family. DsbA subfamily.</text>
</comment>
<dbReference type="GO" id="GO:0016491">
    <property type="term" value="F:oxidoreductase activity"/>
    <property type="evidence" value="ECO:0007669"/>
    <property type="project" value="UniProtKB-KW"/>
</dbReference>
<keyword evidence="5" id="KW-0676">Redox-active center</keyword>
<dbReference type="PROSITE" id="PS00194">
    <property type="entry name" value="THIOREDOXIN_1"/>
    <property type="match status" value="1"/>
</dbReference>
<keyword evidence="6" id="KW-1133">Transmembrane helix</keyword>
<dbReference type="InterPro" id="IPR036249">
    <property type="entry name" value="Thioredoxin-like_sf"/>
</dbReference>